<gene>
    <name evidence="2" type="ORF">ANN_25385</name>
</gene>
<protein>
    <recommendedName>
        <fullName evidence="1">Ionotropic receptor 75a N-terminal domain-containing protein</fullName>
    </recommendedName>
</protein>
<feature type="non-terminal residue" evidence="2">
    <location>
        <position position="1"/>
    </location>
</feature>
<organism evidence="2 3">
    <name type="scientific">Periplaneta americana</name>
    <name type="common">American cockroach</name>
    <name type="synonym">Blatta americana</name>
    <dbReference type="NCBI Taxonomy" id="6978"/>
    <lineage>
        <taxon>Eukaryota</taxon>
        <taxon>Metazoa</taxon>
        <taxon>Ecdysozoa</taxon>
        <taxon>Arthropoda</taxon>
        <taxon>Hexapoda</taxon>
        <taxon>Insecta</taxon>
        <taxon>Pterygota</taxon>
        <taxon>Neoptera</taxon>
        <taxon>Polyneoptera</taxon>
        <taxon>Dictyoptera</taxon>
        <taxon>Blattodea</taxon>
        <taxon>Blattoidea</taxon>
        <taxon>Blattidae</taxon>
        <taxon>Blattinae</taxon>
        <taxon>Periplaneta</taxon>
    </lineage>
</organism>
<evidence type="ECO:0000259" key="1">
    <source>
        <dbReference type="Pfam" id="PF24576"/>
    </source>
</evidence>
<dbReference type="Pfam" id="PF24576">
    <property type="entry name" value="IR75A_N"/>
    <property type="match status" value="1"/>
</dbReference>
<evidence type="ECO:0000313" key="2">
    <source>
        <dbReference type="EMBL" id="KAJ4427733.1"/>
    </source>
</evidence>
<comment type="caution">
    <text evidence="2">The sequence shown here is derived from an EMBL/GenBank/DDBJ whole genome shotgun (WGS) entry which is preliminary data.</text>
</comment>
<evidence type="ECO:0000313" key="3">
    <source>
        <dbReference type="Proteomes" id="UP001148838"/>
    </source>
</evidence>
<sequence>ETLRNAIWLLFLETEHLEREIFDDINMPFDCEFLVAKLQDGGGVVLNEVYRLGPTLPLNVCNLGNWSERAGSSWSTTSLYQRRNSLQGLVLKTGTMRVGLSQSSGQNVRGSSQEWNLDWTDRDGAETEVQAAAVGLVWDTNRALAVDFIEPIEQVSGLFKWLQDSSQLLPVRVIHLTTYLAAVVIATSYSVSLLSDIMTKVYKLPFRDFLEFLDDGSYQLGVLHQSAHLSYFNTSNNTMLQTIYQKHIAPYKATLPDSMQEGLELVCTQQRYAAMSYSRVLTSFKNLKCSVQKIPNAYISVIKSLAICKNSPYLGILKHT</sequence>
<name>A0ABQ8S167_PERAM</name>
<proteinExistence type="predicted"/>
<dbReference type="Proteomes" id="UP001148838">
    <property type="component" value="Unassembled WGS sequence"/>
</dbReference>
<dbReference type="InterPro" id="IPR057074">
    <property type="entry name" value="IR75A_N"/>
</dbReference>
<reference evidence="2 3" key="1">
    <citation type="journal article" date="2022" name="Allergy">
        <title>Genome assembly and annotation of Periplaneta americana reveal a comprehensive cockroach allergen profile.</title>
        <authorList>
            <person name="Wang L."/>
            <person name="Xiong Q."/>
            <person name="Saelim N."/>
            <person name="Wang L."/>
            <person name="Nong W."/>
            <person name="Wan A.T."/>
            <person name="Shi M."/>
            <person name="Liu X."/>
            <person name="Cao Q."/>
            <person name="Hui J.H.L."/>
            <person name="Sookrung N."/>
            <person name="Leung T.F."/>
            <person name="Tungtrongchitr A."/>
            <person name="Tsui S.K.W."/>
        </authorList>
    </citation>
    <scope>NUCLEOTIDE SEQUENCE [LARGE SCALE GENOMIC DNA]</scope>
    <source>
        <strain evidence="2">PWHHKU_190912</strain>
    </source>
</reference>
<dbReference type="SUPFAM" id="SSF53850">
    <property type="entry name" value="Periplasmic binding protein-like II"/>
    <property type="match status" value="1"/>
</dbReference>
<feature type="domain" description="Ionotropic receptor 75a N-terminal" evidence="1">
    <location>
        <begin position="7"/>
        <end position="95"/>
    </location>
</feature>
<keyword evidence="3" id="KW-1185">Reference proteome</keyword>
<accession>A0ABQ8S167</accession>
<dbReference type="Gene3D" id="3.40.190.10">
    <property type="entry name" value="Periplasmic binding protein-like II"/>
    <property type="match status" value="1"/>
</dbReference>
<dbReference type="EMBL" id="JAJSOF020000038">
    <property type="protein sequence ID" value="KAJ4427733.1"/>
    <property type="molecule type" value="Genomic_DNA"/>
</dbReference>